<dbReference type="EMBL" id="OV170230">
    <property type="protein sequence ID" value="CAH0715734.1"/>
    <property type="molecule type" value="Genomic_DNA"/>
</dbReference>
<keyword evidence="2" id="KW-1185">Reference proteome</keyword>
<accession>A0A8J9Y1T4</accession>
<sequence>MFRHGGKLFYPYLKTSSLQRDFLFASGSGFHRWDKNESGCEADMLEGAEGGRHSPPRPQQEPINLKNEVRAVKRRVGSKGPHDCAERLNIHRFVRAPVKKFETDQSAWYRRNLLASESIVSISELFYPHAHTPPSRGPAFLTIFFSTTLTPETAIHVHCADAKTTPHPSPHIPALKMEFP</sequence>
<protein>
    <submittedName>
        <fullName evidence="1">Uncharacterized protein</fullName>
    </submittedName>
</protein>
<dbReference type="Proteomes" id="UP000838878">
    <property type="component" value="Chromosome 10"/>
</dbReference>
<evidence type="ECO:0000313" key="1">
    <source>
        <dbReference type="EMBL" id="CAH0715734.1"/>
    </source>
</evidence>
<organism evidence="1 2">
    <name type="scientific">Brenthis ino</name>
    <name type="common">lesser marbled fritillary</name>
    <dbReference type="NCBI Taxonomy" id="405034"/>
    <lineage>
        <taxon>Eukaryota</taxon>
        <taxon>Metazoa</taxon>
        <taxon>Ecdysozoa</taxon>
        <taxon>Arthropoda</taxon>
        <taxon>Hexapoda</taxon>
        <taxon>Insecta</taxon>
        <taxon>Pterygota</taxon>
        <taxon>Neoptera</taxon>
        <taxon>Endopterygota</taxon>
        <taxon>Lepidoptera</taxon>
        <taxon>Glossata</taxon>
        <taxon>Ditrysia</taxon>
        <taxon>Papilionoidea</taxon>
        <taxon>Nymphalidae</taxon>
        <taxon>Heliconiinae</taxon>
        <taxon>Argynnini</taxon>
        <taxon>Brenthis</taxon>
    </lineage>
</organism>
<feature type="non-terminal residue" evidence="1">
    <location>
        <position position="180"/>
    </location>
</feature>
<evidence type="ECO:0000313" key="2">
    <source>
        <dbReference type="Proteomes" id="UP000838878"/>
    </source>
</evidence>
<gene>
    <name evidence="1" type="ORF">BINO364_LOCUS2620</name>
</gene>
<dbReference type="AlphaFoldDB" id="A0A8J9Y1T4"/>
<reference evidence="1" key="1">
    <citation type="submission" date="2021-12" db="EMBL/GenBank/DDBJ databases">
        <authorList>
            <person name="Martin H S."/>
        </authorList>
    </citation>
    <scope>NUCLEOTIDE SEQUENCE</scope>
</reference>
<dbReference type="OrthoDB" id="6928493at2759"/>
<name>A0A8J9Y1T4_9NEOP</name>
<proteinExistence type="predicted"/>